<keyword evidence="5" id="KW-1185">Reference proteome</keyword>
<keyword evidence="2" id="KW-0732">Signal</keyword>
<dbReference type="InterPro" id="IPR038332">
    <property type="entry name" value="PPE_sf"/>
</dbReference>
<dbReference type="EMBL" id="AE000516">
    <property type="protein sequence ID" value="AAK45095.1"/>
    <property type="molecule type" value="Genomic_DNA"/>
</dbReference>
<dbReference type="KEGG" id="mtc:MT0854"/>
<gene>
    <name evidence="4" type="ordered locus">MT0854</name>
</gene>
<proteinExistence type="predicted"/>
<feature type="signal peptide" evidence="2">
    <location>
        <begin position="1"/>
        <end position="27"/>
    </location>
</feature>
<evidence type="ECO:0000313" key="4">
    <source>
        <dbReference type="EMBL" id="AAK45095.1"/>
    </source>
</evidence>
<protein>
    <submittedName>
        <fullName evidence="4">PE_PGRS family protein</fullName>
    </submittedName>
</protein>
<evidence type="ECO:0000259" key="3">
    <source>
        <dbReference type="Pfam" id="PF00934"/>
    </source>
</evidence>
<sequence>MASRSCRCGRRCRVSYVSVLPATLATAATEVARIGSALSLASAVAAAQTSAVQAAAADEVSAAIAALFSAHGRDFQALSARAAAFHHEFVQALAAGAGSYAVAEIAAASPLQSLIDVFNAPIQAATGRPLIGNGANGQPGTGAPGGPAGG</sequence>
<name>Q7D975_MYCTO</name>
<organism evidence="4 5">
    <name type="scientific">Mycobacterium tuberculosis (strain CDC 1551 / Oshkosh)</name>
    <dbReference type="NCBI Taxonomy" id="83331"/>
    <lineage>
        <taxon>Bacteria</taxon>
        <taxon>Bacillati</taxon>
        <taxon>Actinomycetota</taxon>
        <taxon>Actinomycetes</taxon>
        <taxon>Mycobacteriales</taxon>
        <taxon>Mycobacteriaceae</taxon>
        <taxon>Mycobacterium</taxon>
        <taxon>Mycobacterium tuberculosis complex</taxon>
    </lineage>
</organism>
<dbReference type="SUPFAM" id="SSF140459">
    <property type="entry name" value="PE/PPE dimer-like"/>
    <property type="match status" value="1"/>
</dbReference>
<evidence type="ECO:0000256" key="1">
    <source>
        <dbReference type="SAM" id="MobiDB-lite"/>
    </source>
</evidence>
<dbReference type="Proteomes" id="UP000001020">
    <property type="component" value="Chromosome"/>
</dbReference>
<dbReference type="Pfam" id="PF00934">
    <property type="entry name" value="PE"/>
    <property type="match status" value="1"/>
</dbReference>
<evidence type="ECO:0000313" key="5">
    <source>
        <dbReference type="Proteomes" id="UP000001020"/>
    </source>
</evidence>
<dbReference type="AlphaFoldDB" id="Q7D975"/>
<reference evidence="4 5" key="1">
    <citation type="journal article" date="2002" name="J. Bacteriol.">
        <title>Whole-genome comparison of Mycobacterium tuberculosis clinical and laboratory strains.</title>
        <authorList>
            <person name="Fleischmann R.D."/>
            <person name="Alland D."/>
            <person name="Eisen J.A."/>
            <person name="Carpenter L."/>
            <person name="White O."/>
            <person name="Peterson J."/>
            <person name="DeBoy R."/>
            <person name="Dodson R."/>
            <person name="Gwinn M."/>
            <person name="Haft D."/>
            <person name="Hickey E."/>
            <person name="Kolonay J.F."/>
            <person name="Nelson W.C."/>
            <person name="Umayam L.A."/>
            <person name="Ermolaeva M."/>
            <person name="Salzberg S.L."/>
            <person name="Delcher A."/>
            <person name="Utterback T."/>
            <person name="Weidman J."/>
            <person name="Khouri H."/>
            <person name="Gill J."/>
            <person name="Mikula A."/>
            <person name="Bishai W."/>
            <person name="Jacobs Jr W.R.Jr."/>
            <person name="Venter J.C."/>
            <person name="Fraser C.M."/>
        </authorList>
    </citation>
    <scope>NUCLEOTIDE SEQUENCE [LARGE SCALE GENOMIC DNA]</scope>
    <source>
        <strain evidence="5">CDC 1551 / Oshkosh</strain>
    </source>
</reference>
<dbReference type="InterPro" id="IPR000084">
    <property type="entry name" value="PE-PGRS_N"/>
</dbReference>
<feature type="region of interest" description="Disordered" evidence="1">
    <location>
        <begin position="130"/>
        <end position="150"/>
    </location>
</feature>
<evidence type="ECO:0000256" key="2">
    <source>
        <dbReference type="SAM" id="SignalP"/>
    </source>
</evidence>
<dbReference type="HOGENOM" id="CLU_000167_16_0_11"/>
<feature type="compositionally biased region" description="Gly residues" evidence="1">
    <location>
        <begin position="134"/>
        <end position="150"/>
    </location>
</feature>
<accession>Q7D975</accession>
<feature type="domain" description="PE" evidence="3">
    <location>
        <begin position="17"/>
        <end position="106"/>
    </location>
</feature>
<dbReference type="Gene3D" id="1.10.287.850">
    <property type="entry name" value="HP0062-like domain"/>
    <property type="match status" value="1"/>
</dbReference>
<feature type="chain" id="PRO_5004287158" evidence="2">
    <location>
        <begin position="28"/>
        <end position="150"/>
    </location>
</feature>